<evidence type="ECO:0000313" key="1">
    <source>
        <dbReference type="EMBL" id="CAH3162075.1"/>
    </source>
</evidence>
<keyword evidence="2" id="KW-1185">Reference proteome</keyword>
<reference evidence="1 2" key="1">
    <citation type="submission" date="2022-05" db="EMBL/GenBank/DDBJ databases">
        <authorList>
            <consortium name="Genoscope - CEA"/>
            <person name="William W."/>
        </authorList>
    </citation>
    <scope>NUCLEOTIDE SEQUENCE [LARGE SCALE GENOMIC DNA]</scope>
</reference>
<gene>
    <name evidence="1" type="ORF">PLOB_00005137</name>
</gene>
<comment type="caution">
    <text evidence="1">The sequence shown here is derived from an EMBL/GenBank/DDBJ whole genome shotgun (WGS) entry which is preliminary data.</text>
</comment>
<accession>A0ABN8QDI3</accession>
<evidence type="ECO:0000313" key="2">
    <source>
        <dbReference type="Proteomes" id="UP001159405"/>
    </source>
</evidence>
<sequence>MQIIGVPSGADEVKVLTSQTHTFKLCRSNLFNTGYYVDHINKLSVLSSFIVSRSDATERLNKDLHEPRTSVIFSTIRCHRKTGQGFSRARSLCYLQYCMYSMFCFVIQLLSEPDKQDCWPVLVSVDMQSILYPQISYHIDLFN</sequence>
<organism evidence="1 2">
    <name type="scientific">Porites lobata</name>
    <dbReference type="NCBI Taxonomy" id="104759"/>
    <lineage>
        <taxon>Eukaryota</taxon>
        <taxon>Metazoa</taxon>
        <taxon>Cnidaria</taxon>
        <taxon>Anthozoa</taxon>
        <taxon>Hexacorallia</taxon>
        <taxon>Scleractinia</taxon>
        <taxon>Fungiina</taxon>
        <taxon>Poritidae</taxon>
        <taxon>Porites</taxon>
    </lineage>
</organism>
<dbReference type="EMBL" id="CALNXK010000122">
    <property type="protein sequence ID" value="CAH3162075.1"/>
    <property type="molecule type" value="Genomic_DNA"/>
</dbReference>
<dbReference type="Proteomes" id="UP001159405">
    <property type="component" value="Unassembled WGS sequence"/>
</dbReference>
<protein>
    <submittedName>
        <fullName evidence="1">Uncharacterized protein</fullName>
    </submittedName>
</protein>
<proteinExistence type="predicted"/>
<name>A0ABN8QDI3_9CNID</name>